<reference evidence="1" key="3">
    <citation type="submission" date="2022-06" db="UniProtKB">
        <authorList>
            <consortium name="EnsemblPlants"/>
        </authorList>
    </citation>
    <scope>IDENTIFICATION</scope>
</reference>
<accession>A0A8R7PS83</accession>
<organism evidence="1 2">
    <name type="scientific">Triticum urartu</name>
    <name type="common">Red wild einkorn</name>
    <name type="synonym">Crithodium urartu</name>
    <dbReference type="NCBI Taxonomy" id="4572"/>
    <lineage>
        <taxon>Eukaryota</taxon>
        <taxon>Viridiplantae</taxon>
        <taxon>Streptophyta</taxon>
        <taxon>Embryophyta</taxon>
        <taxon>Tracheophyta</taxon>
        <taxon>Spermatophyta</taxon>
        <taxon>Magnoliopsida</taxon>
        <taxon>Liliopsida</taxon>
        <taxon>Poales</taxon>
        <taxon>Poaceae</taxon>
        <taxon>BOP clade</taxon>
        <taxon>Pooideae</taxon>
        <taxon>Triticodae</taxon>
        <taxon>Triticeae</taxon>
        <taxon>Triticinae</taxon>
        <taxon>Triticum</taxon>
    </lineage>
</organism>
<dbReference type="Proteomes" id="UP000015106">
    <property type="component" value="Chromosome 3"/>
</dbReference>
<evidence type="ECO:0000313" key="1">
    <source>
        <dbReference type="EnsemblPlants" id="TuG1812G0300002325.01.T05.cds426142"/>
    </source>
</evidence>
<reference evidence="2" key="1">
    <citation type="journal article" date="2013" name="Nature">
        <title>Draft genome of the wheat A-genome progenitor Triticum urartu.</title>
        <authorList>
            <person name="Ling H.Q."/>
            <person name="Zhao S."/>
            <person name="Liu D."/>
            <person name="Wang J."/>
            <person name="Sun H."/>
            <person name="Zhang C."/>
            <person name="Fan H."/>
            <person name="Li D."/>
            <person name="Dong L."/>
            <person name="Tao Y."/>
            <person name="Gao C."/>
            <person name="Wu H."/>
            <person name="Li Y."/>
            <person name="Cui Y."/>
            <person name="Guo X."/>
            <person name="Zheng S."/>
            <person name="Wang B."/>
            <person name="Yu K."/>
            <person name="Liang Q."/>
            <person name="Yang W."/>
            <person name="Lou X."/>
            <person name="Chen J."/>
            <person name="Feng M."/>
            <person name="Jian J."/>
            <person name="Zhang X."/>
            <person name="Luo G."/>
            <person name="Jiang Y."/>
            <person name="Liu J."/>
            <person name="Wang Z."/>
            <person name="Sha Y."/>
            <person name="Zhang B."/>
            <person name="Wu H."/>
            <person name="Tang D."/>
            <person name="Shen Q."/>
            <person name="Xue P."/>
            <person name="Zou S."/>
            <person name="Wang X."/>
            <person name="Liu X."/>
            <person name="Wang F."/>
            <person name="Yang Y."/>
            <person name="An X."/>
            <person name="Dong Z."/>
            <person name="Zhang K."/>
            <person name="Zhang X."/>
            <person name="Luo M.C."/>
            <person name="Dvorak J."/>
            <person name="Tong Y."/>
            <person name="Wang J."/>
            <person name="Yang H."/>
            <person name="Li Z."/>
            <person name="Wang D."/>
            <person name="Zhang A."/>
            <person name="Wang J."/>
        </authorList>
    </citation>
    <scope>NUCLEOTIDE SEQUENCE</scope>
    <source>
        <strain evidence="2">cv. G1812</strain>
    </source>
</reference>
<gene>
    <name evidence="1" type="primary">LOC125543861</name>
</gene>
<sequence>MQAVHIFLMENCKGDLNSYVMSYKIRSRNFSVASIILILVKLQI</sequence>
<name>A0A8R7PS83_TRIUA</name>
<proteinExistence type="predicted"/>
<reference evidence="1" key="2">
    <citation type="submission" date="2018-03" db="EMBL/GenBank/DDBJ databases">
        <title>The Triticum urartu genome reveals the dynamic nature of wheat genome evolution.</title>
        <authorList>
            <person name="Ling H."/>
            <person name="Ma B."/>
            <person name="Shi X."/>
            <person name="Liu H."/>
            <person name="Dong L."/>
            <person name="Sun H."/>
            <person name="Cao Y."/>
            <person name="Gao Q."/>
            <person name="Zheng S."/>
            <person name="Li Y."/>
            <person name="Yu Y."/>
            <person name="Du H."/>
            <person name="Qi M."/>
            <person name="Li Y."/>
            <person name="Yu H."/>
            <person name="Cui Y."/>
            <person name="Wang N."/>
            <person name="Chen C."/>
            <person name="Wu H."/>
            <person name="Zhao Y."/>
            <person name="Zhang J."/>
            <person name="Li Y."/>
            <person name="Zhou W."/>
            <person name="Zhang B."/>
            <person name="Hu W."/>
            <person name="Eijk M."/>
            <person name="Tang J."/>
            <person name="Witsenboer H."/>
            <person name="Zhao S."/>
            <person name="Li Z."/>
            <person name="Zhang A."/>
            <person name="Wang D."/>
            <person name="Liang C."/>
        </authorList>
    </citation>
    <scope>NUCLEOTIDE SEQUENCE [LARGE SCALE GENOMIC DNA]</scope>
    <source>
        <strain evidence="1">cv. G1812</strain>
    </source>
</reference>
<evidence type="ECO:0000313" key="2">
    <source>
        <dbReference type="Proteomes" id="UP000015106"/>
    </source>
</evidence>
<keyword evidence="2" id="KW-1185">Reference proteome</keyword>
<dbReference type="AlphaFoldDB" id="A0A8R7PS83"/>
<dbReference type="Gramene" id="TuG1812G0300002325.01.T05">
    <property type="protein sequence ID" value="TuG1812G0300002325.01.T05.cds426142"/>
    <property type="gene ID" value="TuG1812G0300002325.01"/>
</dbReference>
<protein>
    <submittedName>
        <fullName evidence="1">Uncharacterized protein</fullName>
    </submittedName>
</protein>
<dbReference type="EnsemblPlants" id="TuG1812G0300002325.01.T05">
    <property type="protein sequence ID" value="TuG1812G0300002325.01.T05.cds426142"/>
    <property type="gene ID" value="TuG1812G0300002325.01"/>
</dbReference>